<protein>
    <recommendedName>
        <fullName evidence="1">EngC GTPase domain-containing protein</fullName>
    </recommendedName>
</protein>
<dbReference type="Pfam" id="PF03193">
    <property type="entry name" value="RsgA_GTPase"/>
    <property type="match status" value="1"/>
</dbReference>
<dbReference type="GO" id="GO:0005525">
    <property type="term" value="F:GTP binding"/>
    <property type="evidence" value="ECO:0007669"/>
    <property type="project" value="InterPro"/>
</dbReference>
<comment type="caution">
    <text evidence="2">The sequence shown here is derived from an EMBL/GenBank/DDBJ whole genome shotgun (WGS) entry which is preliminary data.</text>
</comment>
<organism evidence="2">
    <name type="scientific">marine sediment metagenome</name>
    <dbReference type="NCBI Taxonomy" id="412755"/>
    <lineage>
        <taxon>unclassified sequences</taxon>
        <taxon>metagenomes</taxon>
        <taxon>ecological metagenomes</taxon>
    </lineage>
</organism>
<accession>X1SN67</accession>
<evidence type="ECO:0000259" key="1">
    <source>
        <dbReference type="Pfam" id="PF03193"/>
    </source>
</evidence>
<proteinExistence type="predicted"/>
<feature type="domain" description="EngC GTPase" evidence="1">
    <location>
        <begin position="87"/>
        <end position="139"/>
    </location>
</feature>
<dbReference type="GO" id="GO:0003924">
    <property type="term" value="F:GTPase activity"/>
    <property type="evidence" value="ECO:0007669"/>
    <property type="project" value="InterPro"/>
</dbReference>
<dbReference type="InterPro" id="IPR010914">
    <property type="entry name" value="RsgA_GTPase_dom"/>
</dbReference>
<dbReference type="AlphaFoldDB" id="X1SN67"/>
<sequence>MKLEKLGLGDWFKDKIDPTKLIEYRIARVVTVNKDSYIIRNEKKDVFAEVTGKFIFNADSPLDYPIVGDWVYAKYFNQDSFAVISEIFPRETTLKRKTSGKKIEFQLIAANIETAFIVQSLDYNYNLRRLERYLAMTKKSVRLFQTPITVNVLWFYLAVKFFRPNFCHFFPFLIIIFPGSYKGRAFGTG</sequence>
<name>X1SN67_9ZZZZ</name>
<gene>
    <name evidence="2" type="ORF">S12H4_25724</name>
</gene>
<reference evidence="2" key="1">
    <citation type="journal article" date="2014" name="Front. Microbiol.">
        <title>High frequency of phylogenetically diverse reductive dehalogenase-homologous genes in deep subseafloor sedimentary metagenomes.</title>
        <authorList>
            <person name="Kawai M."/>
            <person name="Futagami T."/>
            <person name="Toyoda A."/>
            <person name="Takaki Y."/>
            <person name="Nishi S."/>
            <person name="Hori S."/>
            <person name="Arai W."/>
            <person name="Tsubouchi T."/>
            <person name="Morono Y."/>
            <person name="Uchiyama I."/>
            <person name="Ito T."/>
            <person name="Fujiyama A."/>
            <person name="Inagaki F."/>
            <person name="Takami H."/>
        </authorList>
    </citation>
    <scope>NUCLEOTIDE SEQUENCE</scope>
    <source>
        <strain evidence="2">Expedition CK06-06</strain>
    </source>
</reference>
<evidence type="ECO:0000313" key="2">
    <source>
        <dbReference type="EMBL" id="GAI76810.1"/>
    </source>
</evidence>
<dbReference type="EMBL" id="BARW01014529">
    <property type="protein sequence ID" value="GAI76810.1"/>
    <property type="molecule type" value="Genomic_DNA"/>
</dbReference>